<dbReference type="Gene3D" id="3.30.450.20">
    <property type="entry name" value="PAS domain"/>
    <property type="match status" value="1"/>
</dbReference>
<dbReference type="GO" id="GO:0006355">
    <property type="term" value="P:regulation of DNA-templated transcription"/>
    <property type="evidence" value="ECO:0007669"/>
    <property type="project" value="InterPro"/>
</dbReference>
<evidence type="ECO:0000256" key="2">
    <source>
        <dbReference type="ARBA" id="ARBA00022840"/>
    </source>
</evidence>
<reference evidence="7 8" key="2">
    <citation type="journal article" date="2010" name="Stand. Genomic Sci.">
        <title>Complete genome sequence of Syntrophothermus lipocalidus type strain (TGB-C1).</title>
        <authorList>
            <person name="Djao O.D."/>
            <person name="Zhang X."/>
            <person name="Lucas S."/>
            <person name="Lapidus A."/>
            <person name="Del Rio T.G."/>
            <person name="Nolan M."/>
            <person name="Tice H."/>
            <person name="Cheng J.F."/>
            <person name="Han C."/>
            <person name="Tapia R."/>
            <person name="Goodwin L."/>
            <person name="Pitluck S."/>
            <person name="Liolios K."/>
            <person name="Ivanova N."/>
            <person name="Mavromatis K."/>
            <person name="Mikhailova N."/>
            <person name="Ovchinnikova G."/>
            <person name="Pati A."/>
            <person name="Brambilla E."/>
            <person name="Chen A."/>
            <person name="Palaniappan K."/>
            <person name="Land M."/>
            <person name="Hauser L."/>
            <person name="Chang Y.J."/>
            <person name="Jeffries C.D."/>
            <person name="Rohde M."/>
            <person name="Sikorski J."/>
            <person name="Spring S."/>
            <person name="Goker M."/>
            <person name="Detter J.C."/>
            <person name="Woyke T."/>
            <person name="Bristow J."/>
            <person name="Eisen J.A."/>
            <person name="Markowitz V."/>
            <person name="Hugenholtz P."/>
            <person name="Kyrpides N.C."/>
            <person name="Klenk H.P."/>
        </authorList>
    </citation>
    <scope>NUCLEOTIDE SEQUENCE [LARGE SCALE GENOMIC DNA]</scope>
    <source>
        <strain evidence="8">DSM 12680 / TGB-C1</strain>
    </source>
</reference>
<dbReference type="PRINTS" id="PR01590">
    <property type="entry name" value="HTHFIS"/>
</dbReference>
<dbReference type="InterPro" id="IPR025944">
    <property type="entry name" value="Sigma_54_int_dom_CS"/>
</dbReference>
<keyword evidence="8" id="KW-1185">Reference proteome</keyword>
<dbReference type="GO" id="GO:0043565">
    <property type="term" value="F:sequence-specific DNA binding"/>
    <property type="evidence" value="ECO:0007669"/>
    <property type="project" value="InterPro"/>
</dbReference>
<dbReference type="STRING" id="643648.Slip_0489"/>
<keyword evidence="3" id="KW-0805">Transcription regulation</keyword>
<dbReference type="Gene3D" id="1.10.8.60">
    <property type="match status" value="1"/>
</dbReference>
<evidence type="ECO:0000256" key="3">
    <source>
        <dbReference type="ARBA" id="ARBA00023015"/>
    </source>
</evidence>
<dbReference type="InterPro" id="IPR035965">
    <property type="entry name" value="PAS-like_dom_sf"/>
</dbReference>
<feature type="domain" description="PAS" evidence="6">
    <location>
        <begin position="108"/>
        <end position="152"/>
    </location>
</feature>
<evidence type="ECO:0000259" key="6">
    <source>
        <dbReference type="PROSITE" id="PS50112"/>
    </source>
</evidence>
<dbReference type="RefSeq" id="WP_013174675.1">
    <property type="nucleotide sequence ID" value="NC_014220.1"/>
</dbReference>
<dbReference type="InterPro" id="IPR002078">
    <property type="entry name" value="Sigma_54_int"/>
</dbReference>
<dbReference type="PROSITE" id="PS00675">
    <property type="entry name" value="SIGMA54_INTERACT_1"/>
    <property type="match status" value="1"/>
</dbReference>
<dbReference type="KEGG" id="slp:Slip_0489"/>
<dbReference type="InterPro" id="IPR027417">
    <property type="entry name" value="P-loop_NTPase"/>
</dbReference>
<dbReference type="InterPro" id="IPR000014">
    <property type="entry name" value="PAS"/>
</dbReference>
<dbReference type="InterPro" id="IPR002197">
    <property type="entry name" value="HTH_Fis"/>
</dbReference>
<dbReference type="Pfam" id="PF25601">
    <property type="entry name" value="AAA_lid_14"/>
    <property type="match status" value="1"/>
</dbReference>
<reference evidence="8" key="1">
    <citation type="journal article" date="2010" name="Stand. Genomic Sci.">
        <title>Complete genome sequence of Syntrophothermus lipocalidus type strain (TGB-C1T).</title>
        <authorList>
            <consortium name="US DOE Joint Genome Institute (JGI-PGF)"/>
            <person name="Djao O."/>
            <person name="Zhang X."/>
            <person name="Lucas S."/>
            <person name="Lapidus A."/>
            <person name="Glavina Del Rio T."/>
            <person name="Nolan M."/>
            <person name="Tice H."/>
            <person name="Cheng J."/>
            <person name="Han C."/>
            <person name="Tapia R."/>
            <person name="Goodwin L."/>
            <person name="Pitluck S."/>
            <person name="Liolios K."/>
            <person name="Ivanova N."/>
            <person name="Mavromatis K."/>
            <person name="Mikhailova N."/>
            <person name="Ovchinnikova G."/>
            <person name="Pati A."/>
            <person name="Brambilla E."/>
            <person name="Chen A."/>
            <person name="Palaniappan K."/>
            <person name="Land M."/>
            <person name="Hauser L."/>
            <person name="Chang Y."/>
            <person name="Jeffries C."/>
            <person name="Rohde M."/>
            <person name="Sikorski J."/>
            <person name="Spring S."/>
            <person name="Goker M."/>
            <person name="Detter J."/>
            <person name="Woyke T."/>
            <person name="Bristow J."/>
            <person name="Eisen J."/>
            <person name="Markowitz V."/>
            <person name="Hugenholtz P."/>
            <person name="Kyrpides N."/>
            <person name="Klenk H."/>
        </authorList>
    </citation>
    <scope>NUCLEOTIDE SEQUENCE [LARGE SCALE GENOMIC DNA]</scope>
    <source>
        <strain evidence="8">DSM 12680 / TGB-C1</strain>
    </source>
</reference>
<sequence>MKAERPSLPQGLSVDNLTPAAVINRNGIIEWSNSSVDVPCLPVGRNISDVVPDLPTDDILGANAQVKVHIDGVEYLLTSYPDIDQQTTVVLLENIDVLKARLSFYIDHYEILQGLLDSPYEGYAYVDEHGVIRYVNNTLAKYFNLSVDQIVGLNHKDFPLDENLDQVLKTREIKPLGVVTGVGNKRAIGSIRPVYRNGRFAGALGRYFSIDIKDITKFGGEYLNLVASMELREIIADIDAIMMQLHSYREEFQRRHAARFSVDNIVGKSFMMQDLKRKVLKISKSPSSVLIMGESGTGKELFAQAIHFHSDRSSHPLVMVNCAAIPESLLESELFGYVEGAFTGARKGGKLGKFELANQGTIFLDEIGDMPLSMQAKLLRVLQDRQIERVGGERPVPVDVRVISATNKDLATLVKEGSFRADLYYRLNVVTLHIPPLRERKEDLPDLVDYIISVMNTKLRRNVIGVTEEAMDLLMRHNWPGNVRELINVLEAAMNFCGGALIDVKDLPSFLQSYKDEPADIDKDATYLQARIDNAEKKELVSVLEQCHGNRKVAAEVLGVSKATLWRLMKKHGLL</sequence>
<dbReference type="Gene3D" id="3.40.50.300">
    <property type="entry name" value="P-loop containing nucleotide triphosphate hydrolases"/>
    <property type="match status" value="1"/>
</dbReference>
<dbReference type="GO" id="GO:0005524">
    <property type="term" value="F:ATP binding"/>
    <property type="evidence" value="ECO:0007669"/>
    <property type="project" value="UniProtKB-KW"/>
</dbReference>
<evidence type="ECO:0000256" key="4">
    <source>
        <dbReference type="ARBA" id="ARBA00023163"/>
    </source>
</evidence>
<accession>D7CKN8</accession>
<dbReference type="FunFam" id="3.40.50.300:FF:000006">
    <property type="entry name" value="DNA-binding transcriptional regulator NtrC"/>
    <property type="match status" value="1"/>
</dbReference>
<dbReference type="InterPro" id="IPR058031">
    <property type="entry name" value="AAA_lid_NorR"/>
</dbReference>
<keyword evidence="1" id="KW-0547">Nucleotide-binding</keyword>
<dbReference type="InterPro" id="IPR025662">
    <property type="entry name" value="Sigma_54_int_dom_ATP-bd_1"/>
</dbReference>
<evidence type="ECO:0000313" key="8">
    <source>
        <dbReference type="Proteomes" id="UP000000378"/>
    </source>
</evidence>
<dbReference type="eggNOG" id="COG3829">
    <property type="taxonomic scope" value="Bacteria"/>
</dbReference>
<dbReference type="PANTHER" id="PTHR32071">
    <property type="entry name" value="TRANSCRIPTIONAL REGULATORY PROTEIN"/>
    <property type="match status" value="1"/>
</dbReference>
<keyword evidence="2" id="KW-0067">ATP-binding</keyword>
<dbReference type="SMART" id="SM00382">
    <property type="entry name" value="AAA"/>
    <property type="match status" value="1"/>
</dbReference>
<dbReference type="PROSITE" id="PS50045">
    <property type="entry name" value="SIGMA54_INTERACT_4"/>
    <property type="match status" value="1"/>
</dbReference>
<dbReference type="PROSITE" id="PS00688">
    <property type="entry name" value="SIGMA54_INTERACT_3"/>
    <property type="match status" value="1"/>
</dbReference>
<dbReference type="PROSITE" id="PS50112">
    <property type="entry name" value="PAS"/>
    <property type="match status" value="1"/>
</dbReference>
<proteinExistence type="predicted"/>
<dbReference type="AlphaFoldDB" id="D7CKN8"/>
<dbReference type="Pfam" id="PF02954">
    <property type="entry name" value="HTH_8"/>
    <property type="match status" value="1"/>
</dbReference>
<evidence type="ECO:0000259" key="5">
    <source>
        <dbReference type="PROSITE" id="PS50045"/>
    </source>
</evidence>
<dbReference type="EMBL" id="CP002048">
    <property type="protein sequence ID" value="ADI01273.1"/>
    <property type="molecule type" value="Genomic_DNA"/>
</dbReference>
<gene>
    <name evidence="7" type="ordered locus">Slip_0489</name>
</gene>
<dbReference type="InterPro" id="IPR003593">
    <property type="entry name" value="AAA+_ATPase"/>
</dbReference>
<name>D7CKN8_SYNLT</name>
<dbReference type="Proteomes" id="UP000000378">
    <property type="component" value="Chromosome"/>
</dbReference>
<protein>
    <submittedName>
        <fullName evidence="7">PAS modulated sigma54 specific transcriptional regulator, Fis family</fullName>
    </submittedName>
</protein>
<keyword evidence="4" id="KW-0804">Transcription</keyword>
<dbReference type="SUPFAM" id="SSF46689">
    <property type="entry name" value="Homeodomain-like"/>
    <property type="match status" value="1"/>
</dbReference>
<dbReference type="Pfam" id="PF00158">
    <property type="entry name" value="Sigma54_activat"/>
    <property type="match status" value="1"/>
</dbReference>
<organism evidence="7 8">
    <name type="scientific">Syntrophothermus lipocalidus (strain DSM 12680 / TGB-C1)</name>
    <dbReference type="NCBI Taxonomy" id="643648"/>
    <lineage>
        <taxon>Bacteria</taxon>
        <taxon>Bacillati</taxon>
        <taxon>Bacillota</taxon>
        <taxon>Clostridia</taxon>
        <taxon>Eubacteriales</taxon>
        <taxon>Syntrophomonadaceae</taxon>
        <taxon>Syntrophothermus</taxon>
    </lineage>
</organism>
<evidence type="ECO:0000256" key="1">
    <source>
        <dbReference type="ARBA" id="ARBA00022741"/>
    </source>
</evidence>
<dbReference type="Gene3D" id="1.10.10.60">
    <property type="entry name" value="Homeodomain-like"/>
    <property type="match status" value="1"/>
</dbReference>
<dbReference type="SUPFAM" id="SSF52540">
    <property type="entry name" value="P-loop containing nucleoside triphosphate hydrolases"/>
    <property type="match status" value="1"/>
</dbReference>
<dbReference type="HOGENOM" id="CLU_000445_8_1_9"/>
<evidence type="ECO:0000313" key="7">
    <source>
        <dbReference type="EMBL" id="ADI01273.1"/>
    </source>
</evidence>
<dbReference type="InterPro" id="IPR009057">
    <property type="entry name" value="Homeodomain-like_sf"/>
</dbReference>
<dbReference type="CDD" id="cd00009">
    <property type="entry name" value="AAA"/>
    <property type="match status" value="1"/>
</dbReference>
<dbReference type="SUPFAM" id="SSF55785">
    <property type="entry name" value="PYP-like sensor domain (PAS domain)"/>
    <property type="match status" value="1"/>
</dbReference>
<feature type="domain" description="Sigma-54 factor interaction" evidence="5">
    <location>
        <begin position="265"/>
        <end position="495"/>
    </location>
</feature>